<evidence type="ECO:0000313" key="8">
    <source>
        <dbReference type="Proteomes" id="UP001153618"/>
    </source>
</evidence>
<dbReference type="Proteomes" id="UP001153618">
    <property type="component" value="Unassembled WGS sequence"/>
</dbReference>
<keyword evidence="5" id="KW-0274">FAD</keyword>
<dbReference type="InterPro" id="IPR009075">
    <property type="entry name" value="AcylCo_DH/oxidase_C"/>
</dbReference>
<name>A0A9W4MP91_PENOL</name>
<dbReference type="GO" id="GO:0003995">
    <property type="term" value="F:acyl-CoA dehydrogenase activity"/>
    <property type="evidence" value="ECO:0007669"/>
    <property type="project" value="TreeGrafter"/>
</dbReference>
<proteinExistence type="inferred from homology"/>
<dbReference type="GO" id="GO:0005975">
    <property type="term" value="P:carbohydrate metabolic process"/>
    <property type="evidence" value="ECO:0007669"/>
    <property type="project" value="InterPro"/>
</dbReference>
<dbReference type="SMART" id="SM00636">
    <property type="entry name" value="Glyco_18"/>
    <property type="match status" value="1"/>
</dbReference>
<dbReference type="Pfam" id="PF00441">
    <property type="entry name" value="Acyl-CoA_dh_1"/>
    <property type="match status" value="1"/>
</dbReference>
<dbReference type="Gene3D" id="3.20.20.80">
    <property type="entry name" value="Glycosidases"/>
    <property type="match status" value="1"/>
</dbReference>
<dbReference type="InterPro" id="IPR001223">
    <property type="entry name" value="Glyco_hydro18_cat"/>
</dbReference>
<reference evidence="7" key="1">
    <citation type="submission" date="2021-07" db="EMBL/GenBank/DDBJ databases">
        <authorList>
            <person name="Branca A.L. A."/>
        </authorList>
    </citation>
    <scope>NUCLEOTIDE SEQUENCE</scope>
</reference>
<dbReference type="Gene3D" id="2.40.110.20">
    <property type="match status" value="1"/>
</dbReference>
<dbReference type="EC" id="3.2.1.14" evidence="3"/>
<dbReference type="Pfam" id="PF18158">
    <property type="entry name" value="AidB_N"/>
    <property type="match status" value="1"/>
</dbReference>
<dbReference type="InterPro" id="IPR029070">
    <property type="entry name" value="Chitinase_insertion_sf"/>
</dbReference>
<dbReference type="Gene3D" id="1.20.140.10">
    <property type="entry name" value="Butyryl-CoA Dehydrogenase, subunit A, domain 3"/>
    <property type="match status" value="1"/>
</dbReference>
<comment type="similarity">
    <text evidence="1">Belongs to the glycosyl hydrolase 18 family. Chitinase class V subfamily.</text>
</comment>
<dbReference type="Pfam" id="PF02770">
    <property type="entry name" value="Acyl-CoA_dh_M"/>
    <property type="match status" value="1"/>
</dbReference>
<accession>A0A9W4MP91</accession>
<keyword evidence="4" id="KW-0285">Flavoprotein</keyword>
<dbReference type="OrthoDB" id="10251155at2759"/>
<evidence type="ECO:0000259" key="6">
    <source>
        <dbReference type="PROSITE" id="PS51910"/>
    </source>
</evidence>
<evidence type="ECO:0000256" key="5">
    <source>
        <dbReference type="ARBA" id="ARBA00022827"/>
    </source>
</evidence>
<dbReference type="InterPro" id="IPR011583">
    <property type="entry name" value="Chitinase_II/V-like_cat"/>
</dbReference>
<dbReference type="GO" id="GO:0008843">
    <property type="term" value="F:endochitinase activity"/>
    <property type="evidence" value="ECO:0007669"/>
    <property type="project" value="UniProtKB-EC"/>
</dbReference>
<dbReference type="InterPro" id="IPR009100">
    <property type="entry name" value="AcylCoA_DH/oxidase_NM_dom_sf"/>
</dbReference>
<dbReference type="PANTHER" id="PTHR42707:SF2">
    <property type="entry name" value="ACD11 DEHYDROGENASE"/>
    <property type="match status" value="1"/>
</dbReference>
<dbReference type="GO" id="GO:0008061">
    <property type="term" value="F:chitin binding"/>
    <property type="evidence" value="ECO:0007669"/>
    <property type="project" value="InterPro"/>
</dbReference>
<dbReference type="Pfam" id="PF00704">
    <property type="entry name" value="Glyco_hydro_18"/>
    <property type="match status" value="1"/>
</dbReference>
<keyword evidence="8" id="KW-1185">Reference proteome</keyword>
<evidence type="ECO:0000256" key="1">
    <source>
        <dbReference type="ARBA" id="ARBA00008682"/>
    </source>
</evidence>
<comment type="similarity">
    <text evidence="2">Belongs to the acyl-CoA dehydrogenase family.</text>
</comment>
<dbReference type="InterPro" id="IPR017853">
    <property type="entry name" value="GH"/>
</dbReference>
<evidence type="ECO:0000256" key="2">
    <source>
        <dbReference type="ARBA" id="ARBA00009347"/>
    </source>
</evidence>
<comment type="caution">
    <text evidence="7">The sequence shown here is derived from an EMBL/GenBank/DDBJ whole genome shotgun (WGS) entry which is preliminary data.</text>
</comment>
<dbReference type="SUPFAM" id="SSF51445">
    <property type="entry name" value="(Trans)glycosidases"/>
    <property type="match status" value="1"/>
</dbReference>
<organism evidence="7 8">
    <name type="scientific">Penicillium olsonii</name>
    <dbReference type="NCBI Taxonomy" id="99116"/>
    <lineage>
        <taxon>Eukaryota</taxon>
        <taxon>Fungi</taxon>
        <taxon>Dikarya</taxon>
        <taxon>Ascomycota</taxon>
        <taxon>Pezizomycotina</taxon>
        <taxon>Eurotiomycetes</taxon>
        <taxon>Eurotiomycetidae</taxon>
        <taxon>Eurotiales</taxon>
        <taxon>Aspergillaceae</taxon>
        <taxon>Penicillium</taxon>
    </lineage>
</organism>
<evidence type="ECO:0000313" key="7">
    <source>
        <dbReference type="EMBL" id="CAG8059251.1"/>
    </source>
</evidence>
<feature type="domain" description="GH18" evidence="6">
    <location>
        <begin position="28"/>
        <end position="386"/>
    </location>
</feature>
<sequence length="1031" mass="113470">MFSAASSLFRRRAGRDPATESHYEVPLYTNAAYYPNWRIYRKEPPSSLRLGFISHVFYAFAWVKEDGTVYLSDEWADTQMPVDGTEGCLRAFAQLKQQYSKMRVVLSVGGGGKGSENFAEVANSRSKTDTFVRTARGLVDQFGIDGIDSETPSFRPEDHRPKLEYLLTIFTVDWEHPSNSKQGKDYVRLIARLREALPAPRYVLTTALPAGQWALKNIDLSAAAKYLDMINLMTYDFAGPWAPETGHQAQLYGSAVSGDSSVSYVLSQGVSRRKIILGVPVYGRSFLGSNGPGQRYTGNGGEEGVFDYRDLPRPGTQEYHDPRIGAGSCVGADGGFVTYDTPGTVKQKAEFVTSEKLGGLFYWHVCSDARGPRSLIETGYNTLHEILGYMQFASFQATCTMPTTQPATADSGYITEPVSLENTYTSDPSLQRTLKWYLPSATLQSVRPHLTQLGAEAISQRVREWSGDAERNVPYVKSHNVWGKQYDYDRLITTEGWKQLGKWGARNKIVSAGYDQSLGVDRRTIQYALNYLYSPSSGLYSCPISMTDGAAFILSSRIGSLPSDHPFHAAFQGLISEKDDHWTSGQWMTERAGGSDVQNTETWATYSPLANPGSDPLGDGDYLISGFKFFSSATDANLALLLAKTPSGKLSTFLAPLRRTVVGADGVTKVVSNGVRIHRLKNKLGTKELPTAELELKDMRAHLIGELDQGVVTIAPLLNVTRVHTFVGSLGGWRRAISITKSFAKARTTVGEPLWLIPMHLRLLADLEVKHRGAMNLAWLTITLFGVVEDNKSPSSKLAHIPQPGKEANVVFRTLTATAKAVISKMATLGIQECQESMGGVGYMDEADEPEFNISRILRNNAVNSIWEGTTNVLASEVVRFLLKNDNLQVFSVWVERMVALIQTPSLQGTLKTAWSTLRARFTSQDPASTVADGRRFMFTLAWILSGALLALDAERDQDPTTTEIARRWVLCAEGGVGDQVFHDIVANKGSVEASSGEEHLQWDCRIAWGVDLPAGRASGHRSLQKAGSKL</sequence>
<dbReference type="InterPro" id="IPR041504">
    <property type="entry name" value="AidB_N"/>
</dbReference>
<dbReference type="InterPro" id="IPR036250">
    <property type="entry name" value="AcylCo_DH-like_C"/>
</dbReference>
<dbReference type="PROSITE" id="PS51910">
    <property type="entry name" value="GH18_2"/>
    <property type="match status" value="1"/>
</dbReference>
<dbReference type="PANTHER" id="PTHR42707">
    <property type="entry name" value="ACYL-COA DEHYDROGENASE"/>
    <property type="match status" value="1"/>
</dbReference>
<dbReference type="EMBL" id="CAJVOS010000017">
    <property type="protein sequence ID" value="CAG8059251.1"/>
    <property type="molecule type" value="Genomic_DNA"/>
</dbReference>
<dbReference type="SUPFAM" id="SSF54556">
    <property type="entry name" value="Chitinase insertion domain"/>
    <property type="match status" value="1"/>
</dbReference>
<dbReference type="Gene3D" id="3.10.50.10">
    <property type="match status" value="1"/>
</dbReference>
<dbReference type="InterPro" id="IPR006091">
    <property type="entry name" value="Acyl-CoA_Oxase/DH_mid-dom"/>
</dbReference>
<dbReference type="AlphaFoldDB" id="A0A9W4MP91"/>
<dbReference type="InterPro" id="IPR052904">
    <property type="entry name" value="Acyl-CoA_dehydrogenase-like"/>
</dbReference>
<gene>
    <name evidence="7" type="ORF">POLS_LOCUS3492</name>
</gene>
<dbReference type="SUPFAM" id="SSF56645">
    <property type="entry name" value="Acyl-CoA dehydrogenase NM domain-like"/>
    <property type="match status" value="1"/>
</dbReference>
<evidence type="ECO:0000256" key="4">
    <source>
        <dbReference type="ARBA" id="ARBA00022630"/>
    </source>
</evidence>
<dbReference type="SUPFAM" id="SSF47203">
    <property type="entry name" value="Acyl-CoA dehydrogenase C-terminal domain-like"/>
    <property type="match status" value="1"/>
</dbReference>
<protein>
    <recommendedName>
        <fullName evidence="3">chitinase</fullName>
        <ecNumber evidence="3">3.2.1.14</ecNumber>
    </recommendedName>
</protein>
<evidence type="ECO:0000256" key="3">
    <source>
        <dbReference type="ARBA" id="ARBA00012729"/>
    </source>
</evidence>